<accession>A0A5E6R419</accession>
<gene>
    <name evidence="1" type="ORF">PS645_01390</name>
</gene>
<sequence length="35" mass="3851">MEGDLRRAALEIAETVLEHRLSKNTLGSTNVKGKL</sequence>
<name>A0A5E6R419_PSEFL</name>
<evidence type="ECO:0000313" key="1">
    <source>
        <dbReference type="EMBL" id="VVM63484.1"/>
    </source>
</evidence>
<protein>
    <submittedName>
        <fullName evidence="1">Uncharacterized protein</fullName>
    </submittedName>
</protein>
<reference evidence="1 2" key="1">
    <citation type="submission" date="2019-09" db="EMBL/GenBank/DDBJ databases">
        <authorList>
            <person name="Chandra G."/>
            <person name="Truman W A."/>
        </authorList>
    </citation>
    <scope>NUCLEOTIDE SEQUENCE [LARGE SCALE GENOMIC DNA]</scope>
    <source>
        <strain evidence="1">PS645</strain>
    </source>
</reference>
<dbReference type="AlphaFoldDB" id="A0A5E6R419"/>
<evidence type="ECO:0000313" key="2">
    <source>
        <dbReference type="Proteomes" id="UP000325607"/>
    </source>
</evidence>
<dbReference type="EMBL" id="CABVGX010000008">
    <property type="protein sequence ID" value="VVM63484.1"/>
    <property type="molecule type" value="Genomic_DNA"/>
</dbReference>
<organism evidence="1 2">
    <name type="scientific">Pseudomonas fluorescens</name>
    <dbReference type="NCBI Taxonomy" id="294"/>
    <lineage>
        <taxon>Bacteria</taxon>
        <taxon>Pseudomonadati</taxon>
        <taxon>Pseudomonadota</taxon>
        <taxon>Gammaproteobacteria</taxon>
        <taxon>Pseudomonadales</taxon>
        <taxon>Pseudomonadaceae</taxon>
        <taxon>Pseudomonas</taxon>
    </lineage>
</organism>
<dbReference type="Proteomes" id="UP000325607">
    <property type="component" value="Unassembled WGS sequence"/>
</dbReference>
<proteinExistence type="predicted"/>